<evidence type="ECO:0000313" key="2">
    <source>
        <dbReference type="EMBL" id="MCW3168987.1"/>
    </source>
</evidence>
<dbReference type="Proteomes" id="UP001163731">
    <property type="component" value="Unassembled WGS sequence"/>
</dbReference>
<gene>
    <name evidence="2" type="ORF">OMO38_10675</name>
</gene>
<keyword evidence="1" id="KW-0732">Signal</keyword>
<keyword evidence="3" id="KW-1185">Reference proteome</keyword>
<organism evidence="2 3">
    <name type="scientific">Chryseobacterium kimseyorum</name>
    <dbReference type="NCBI Taxonomy" id="2984028"/>
    <lineage>
        <taxon>Bacteria</taxon>
        <taxon>Pseudomonadati</taxon>
        <taxon>Bacteroidota</taxon>
        <taxon>Flavobacteriia</taxon>
        <taxon>Flavobacteriales</taxon>
        <taxon>Weeksellaceae</taxon>
        <taxon>Chryseobacterium group</taxon>
        <taxon>Chryseobacterium</taxon>
    </lineage>
</organism>
<proteinExistence type="predicted"/>
<accession>A0ABT3HYY5</accession>
<sequence>MKKLFFLLLIFMVQFSQAQDRKYHEFGWKQKYGIVDDIGQEIVAPTYLWAVYTLHDQSQFIALNSYEEGGLIINTKTGKIEKFDFMYDTYLVNIADEKYFYAYNKDKSFLMNTLDLNKRIALPKIYQDVKQEGEFLIGNVSENNADILSKKDFKILKEYKSMTDFSSYETGDHQRVYIVNQNKTTLFLDENLNQLFSAKNNLKDFKEIQKFLATKNIKINEEPYPIDEAIIGPGPNYPHINAVIEGESVVYNIYQSRNDFQKFFKFKKKNFRLSNDSFNNKVELSTRIDNSIFTQLLFYTDVHTKTIFLPKKYWGEIELELITE</sequence>
<evidence type="ECO:0000256" key="1">
    <source>
        <dbReference type="SAM" id="SignalP"/>
    </source>
</evidence>
<dbReference type="RefSeq" id="WP_264750165.1">
    <property type="nucleotide sequence ID" value="NZ_JAPDHW010000006.1"/>
</dbReference>
<comment type="caution">
    <text evidence="2">The sequence shown here is derived from an EMBL/GenBank/DDBJ whole genome shotgun (WGS) entry which is preliminary data.</text>
</comment>
<protein>
    <submittedName>
        <fullName evidence="2">Uncharacterized protein</fullName>
    </submittedName>
</protein>
<feature type="signal peptide" evidence="1">
    <location>
        <begin position="1"/>
        <end position="18"/>
    </location>
</feature>
<feature type="chain" id="PRO_5045603281" evidence="1">
    <location>
        <begin position="19"/>
        <end position="324"/>
    </location>
</feature>
<reference evidence="2" key="1">
    <citation type="submission" date="2022-10" db="EMBL/GenBank/DDBJ databases">
        <title>Chryseobacterium babae sp. nov. isolated from the gut of the beetle Oryctes rhinoceros, and Chryseobacterium kimseyorum sp. nov., isolated from a stick insect rearing cage.</title>
        <authorList>
            <person name="Shelomi M."/>
            <person name="Han C.-J."/>
            <person name="Chen W.-M."/>
            <person name="Chen H.-K."/>
            <person name="Liaw S.-J."/>
            <person name="Muhle E."/>
            <person name="Clermont D."/>
        </authorList>
    </citation>
    <scope>NUCLEOTIDE SEQUENCE</scope>
    <source>
        <strain evidence="2">09-1422</strain>
    </source>
</reference>
<name>A0ABT3HYY5_9FLAO</name>
<evidence type="ECO:0000313" key="3">
    <source>
        <dbReference type="Proteomes" id="UP001163731"/>
    </source>
</evidence>
<dbReference type="EMBL" id="JAPDHW010000006">
    <property type="protein sequence ID" value="MCW3168987.1"/>
    <property type="molecule type" value="Genomic_DNA"/>
</dbReference>